<gene>
    <name evidence="2" type="ORF">GCM10023351_09600</name>
</gene>
<reference evidence="3" key="1">
    <citation type="journal article" date="2019" name="Int. J. Syst. Evol. Microbiol.">
        <title>The Global Catalogue of Microorganisms (GCM) 10K type strain sequencing project: providing services to taxonomists for standard genome sequencing and annotation.</title>
        <authorList>
            <consortium name="The Broad Institute Genomics Platform"/>
            <consortium name="The Broad Institute Genome Sequencing Center for Infectious Disease"/>
            <person name="Wu L."/>
            <person name="Ma J."/>
        </authorList>
    </citation>
    <scope>NUCLEOTIDE SEQUENCE [LARGE SCALE GENOMIC DNA]</scope>
    <source>
        <strain evidence="3">JCM 18537</strain>
    </source>
</reference>
<dbReference type="RefSeq" id="WP_345436498.1">
    <property type="nucleotide sequence ID" value="NZ_BAABKO010000001.1"/>
</dbReference>
<protein>
    <submittedName>
        <fullName evidence="2">Aminoglycoside phosphotransferase family protein</fullName>
    </submittedName>
</protein>
<evidence type="ECO:0000313" key="3">
    <source>
        <dbReference type="Proteomes" id="UP001501645"/>
    </source>
</evidence>
<accession>A0ABP8ZWM7</accession>
<dbReference type="InterPro" id="IPR002575">
    <property type="entry name" value="Aminoglycoside_PTrfase"/>
</dbReference>
<dbReference type="Pfam" id="PF01636">
    <property type="entry name" value="APH"/>
    <property type="match status" value="1"/>
</dbReference>
<evidence type="ECO:0000313" key="2">
    <source>
        <dbReference type="EMBL" id="GAA4768164.1"/>
    </source>
</evidence>
<sequence length="253" mass="27572">MSDEEILSGGNMEPVVRLGDTVRRVAGPWTPAVHDLLVACARAGIASVPRPLGRDDQGREILSYVDGRMMSGLPPGEMWRPELLTSAAILLRRIHDASMPLVASRRPWRQPAREPAEVICHNDFAPYNLVVSNDGSVGAIDFDMASPGSRVWDVAYLAYRLAPFAEDAPGYDVARDGSREARVAALVAAYGGSWAHDDIRAEAACRLDALAAFTDDRAESTGRADFVSHAAMYRRDAARLRRPRSQDPFTEGA</sequence>
<name>A0ABP8ZWM7_9MICO</name>
<feature type="domain" description="Aminoglycoside phosphotransferase" evidence="1">
    <location>
        <begin position="109"/>
        <end position="181"/>
    </location>
</feature>
<dbReference type="Gene3D" id="3.90.1200.10">
    <property type="match status" value="1"/>
</dbReference>
<evidence type="ECO:0000259" key="1">
    <source>
        <dbReference type="Pfam" id="PF01636"/>
    </source>
</evidence>
<proteinExistence type="predicted"/>
<keyword evidence="3" id="KW-1185">Reference proteome</keyword>
<organism evidence="2 3">
    <name type="scientific">Microbacterium gilvum</name>
    <dbReference type="NCBI Taxonomy" id="1336204"/>
    <lineage>
        <taxon>Bacteria</taxon>
        <taxon>Bacillati</taxon>
        <taxon>Actinomycetota</taxon>
        <taxon>Actinomycetes</taxon>
        <taxon>Micrococcales</taxon>
        <taxon>Microbacteriaceae</taxon>
        <taxon>Microbacterium</taxon>
    </lineage>
</organism>
<dbReference type="SUPFAM" id="SSF56112">
    <property type="entry name" value="Protein kinase-like (PK-like)"/>
    <property type="match status" value="1"/>
</dbReference>
<dbReference type="InterPro" id="IPR011009">
    <property type="entry name" value="Kinase-like_dom_sf"/>
</dbReference>
<dbReference type="Proteomes" id="UP001501645">
    <property type="component" value="Unassembled WGS sequence"/>
</dbReference>
<dbReference type="EMBL" id="BAABKO010000001">
    <property type="protein sequence ID" value="GAA4768164.1"/>
    <property type="molecule type" value="Genomic_DNA"/>
</dbReference>
<comment type="caution">
    <text evidence="2">The sequence shown here is derived from an EMBL/GenBank/DDBJ whole genome shotgun (WGS) entry which is preliminary data.</text>
</comment>